<keyword evidence="3" id="KW-1185">Reference proteome</keyword>
<proteinExistence type="predicted"/>
<dbReference type="RefSeq" id="WP_373280712.1">
    <property type="nucleotide sequence ID" value="NZ_BAVZ01000008.1"/>
</dbReference>
<evidence type="ECO:0000313" key="2">
    <source>
        <dbReference type="EMBL" id="GAF08796.1"/>
    </source>
</evidence>
<feature type="domain" description="Type I restriction enzyme R protein C-terminal" evidence="1">
    <location>
        <begin position="4"/>
        <end position="114"/>
    </location>
</feature>
<dbReference type="InterPro" id="IPR022625">
    <property type="entry name" value="TypeI_RM_Rsu_C"/>
</dbReference>
<dbReference type="AlphaFoldDB" id="W7YVZ5"/>
<dbReference type="Pfam" id="PF12008">
    <property type="entry name" value="EcoR124_C"/>
    <property type="match status" value="1"/>
</dbReference>
<accession>W7YVZ5</accession>
<sequence length="172" mass="20300">MENLLQDIEFTSEQRAVHEERIDSFYINQLLNRYQKSSDKTDKYDLREKIMKEINTKPAFVQAIYNAILDVIDNNRPTKDWTAYFADEIDYILQNTAEILKVPVANLQTSFNEYRPNSGVVPFINVISEASGLSKEDFEAMFNEKYRKRLLVIEQYWKTVLDEKLIPLKDEC</sequence>
<organism evidence="2 3">
    <name type="scientific">Paenibacillus pini JCM 16418</name>
    <dbReference type="NCBI Taxonomy" id="1236976"/>
    <lineage>
        <taxon>Bacteria</taxon>
        <taxon>Bacillati</taxon>
        <taxon>Bacillota</taxon>
        <taxon>Bacilli</taxon>
        <taxon>Bacillales</taxon>
        <taxon>Paenibacillaceae</taxon>
        <taxon>Paenibacillus</taxon>
    </lineage>
</organism>
<comment type="caution">
    <text evidence="2">The sequence shown here is derived from an EMBL/GenBank/DDBJ whole genome shotgun (WGS) entry which is preliminary data.</text>
</comment>
<reference evidence="2 3" key="1">
    <citation type="journal article" date="2014" name="Genome Announc.">
        <title>Draft Genome Sequence of Paenibacillus pini JCM 16418T, Isolated from the Rhizosphere of Pine Tree.</title>
        <authorList>
            <person name="Yuki M."/>
            <person name="Oshima K."/>
            <person name="Suda W."/>
            <person name="Oshida Y."/>
            <person name="Kitamura K."/>
            <person name="Iida Y."/>
            <person name="Hattori M."/>
            <person name="Ohkuma M."/>
        </authorList>
    </citation>
    <scope>NUCLEOTIDE SEQUENCE [LARGE SCALE GENOMIC DNA]</scope>
    <source>
        <strain evidence="2 3">JCM 16418</strain>
    </source>
</reference>
<evidence type="ECO:0000259" key="1">
    <source>
        <dbReference type="Pfam" id="PF12008"/>
    </source>
</evidence>
<gene>
    <name evidence="2" type="ORF">JCM16418_2901</name>
</gene>
<protein>
    <submittedName>
        <fullName evidence="2">Type I restriction-modification system, restriction subunit R</fullName>
    </submittedName>
</protein>
<name>W7YVZ5_9BACL</name>
<dbReference type="Proteomes" id="UP000019364">
    <property type="component" value="Unassembled WGS sequence"/>
</dbReference>
<dbReference type="STRING" id="1236976.JCM16418_2901"/>
<dbReference type="EMBL" id="BAVZ01000008">
    <property type="protein sequence ID" value="GAF08796.1"/>
    <property type="molecule type" value="Genomic_DNA"/>
</dbReference>
<evidence type="ECO:0000313" key="3">
    <source>
        <dbReference type="Proteomes" id="UP000019364"/>
    </source>
</evidence>